<dbReference type="PIRSF" id="PIRSF028777">
    <property type="entry name" value="UCP028777"/>
    <property type="match status" value="1"/>
</dbReference>
<feature type="transmembrane region" description="Helical" evidence="1">
    <location>
        <begin position="6"/>
        <end position="24"/>
    </location>
</feature>
<name>A0A3A8QIZ6_9BACT</name>
<keyword evidence="4" id="KW-1185">Reference proteome</keyword>
<feature type="transmembrane region" description="Helical" evidence="1">
    <location>
        <begin position="73"/>
        <end position="104"/>
    </location>
</feature>
<comment type="caution">
    <text evidence="3">The sequence shown here is derived from an EMBL/GenBank/DDBJ whole genome shotgun (WGS) entry which is preliminary data.</text>
</comment>
<evidence type="ECO:0000256" key="1">
    <source>
        <dbReference type="SAM" id="Phobius"/>
    </source>
</evidence>
<dbReference type="InterPro" id="IPR052937">
    <property type="entry name" value="Inner_membrane_protein"/>
</dbReference>
<dbReference type="PANTHER" id="PTHR42903">
    <property type="entry name" value="INNER MEMBRANE PROTEIN YCCF"/>
    <property type="match status" value="1"/>
</dbReference>
<keyword evidence="1" id="KW-0812">Transmembrane</keyword>
<dbReference type="Proteomes" id="UP000282656">
    <property type="component" value="Unassembled WGS sequence"/>
</dbReference>
<dbReference type="Pfam" id="PF03733">
    <property type="entry name" value="YccF"/>
    <property type="match status" value="2"/>
</dbReference>
<feature type="domain" description="Inner membrane component" evidence="2">
    <location>
        <begin position="70"/>
        <end position="119"/>
    </location>
</feature>
<proteinExistence type="predicted"/>
<evidence type="ECO:0000313" key="3">
    <source>
        <dbReference type="EMBL" id="RKH64852.1"/>
    </source>
</evidence>
<accession>A0A3A8QIZ6</accession>
<dbReference type="AlphaFoldDB" id="A0A3A8QIZ6"/>
<protein>
    <submittedName>
        <fullName evidence="3">YccF domain-containing protein</fullName>
    </submittedName>
</protein>
<dbReference type="OrthoDB" id="3238663at2"/>
<sequence length="123" mass="13146">MNLLLNLLWLIFGGGLLLCLEYLLGGLVLCLTIVGIPFGVQCFKLAGLALLPFGKDIEDHPSAGVMSFGLNIVWALVAGIWIFLTNVVIGVSLALTIIGIPFALQHLKLGMIAFAPFGKRIRG</sequence>
<dbReference type="InterPro" id="IPR005185">
    <property type="entry name" value="YccF"/>
</dbReference>
<feature type="domain" description="Inner membrane component" evidence="2">
    <location>
        <begin position="4"/>
        <end position="55"/>
    </location>
</feature>
<keyword evidence="1" id="KW-0472">Membrane</keyword>
<reference evidence="4" key="1">
    <citation type="submission" date="2018-09" db="EMBL/GenBank/DDBJ databases">
        <authorList>
            <person name="Livingstone P.G."/>
            <person name="Whitworth D.E."/>
        </authorList>
    </citation>
    <scope>NUCLEOTIDE SEQUENCE [LARGE SCALE GENOMIC DNA]</scope>
    <source>
        <strain evidence="4">AB047A</strain>
    </source>
</reference>
<evidence type="ECO:0000313" key="4">
    <source>
        <dbReference type="Proteomes" id="UP000282656"/>
    </source>
</evidence>
<dbReference type="RefSeq" id="WP_120553043.1">
    <property type="nucleotide sequence ID" value="NZ_RAWM01000078.1"/>
</dbReference>
<dbReference type="InterPro" id="IPR031308">
    <property type="entry name" value="UCP028777"/>
</dbReference>
<gene>
    <name evidence="3" type="ORF">D7X96_24795</name>
</gene>
<dbReference type="NCBIfam" id="NF008740">
    <property type="entry name" value="PRK11770.1-2"/>
    <property type="match status" value="1"/>
</dbReference>
<keyword evidence="1" id="KW-1133">Transmembrane helix</keyword>
<dbReference type="GO" id="GO:0005886">
    <property type="term" value="C:plasma membrane"/>
    <property type="evidence" value="ECO:0007669"/>
    <property type="project" value="TreeGrafter"/>
</dbReference>
<dbReference type="EMBL" id="RAWM01000078">
    <property type="protein sequence ID" value="RKH64852.1"/>
    <property type="molecule type" value="Genomic_DNA"/>
</dbReference>
<dbReference type="PANTHER" id="PTHR42903:SF1">
    <property type="entry name" value="INNER MEMBRANE PROTEIN YCCF"/>
    <property type="match status" value="1"/>
</dbReference>
<evidence type="ECO:0000259" key="2">
    <source>
        <dbReference type="Pfam" id="PF03733"/>
    </source>
</evidence>
<organism evidence="3 4">
    <name type="scientific">Corallococcus interemptor</name>
    <dbReference type="NCBI Taxonomy" id="2316720"/>
    <lineage>
        <taxon>Bacteria</taxon>
        <taxon>Pseudomonadati</taxon>
        <taxon>Myxococcota</taxon>
        <taxon>Myxococcia</taxon>
        <taxon>Myxococcales</taxon>
        <taxon>Cystobacterineae</taxon>
        <taxon>Myxococcaceae</taxon>
        <taxon>Corallococcus</taxon>
    </lineage>
</organism>